<dbReference type="AlphaFoldDB" id="A0A645AJK7"/>
<keyword evidence="2" id="KW-0813">Transport</keyword>
<feature type="transmembrane region" description="Helical" evidence="10">
    <location>
        <begin position="191"/>
        <end position="208"/>
    </location>
</feature>
<evidence type="ECO:0000256" key="5">
    <source>
        <dbReference type="ARBA" id="ARBA00023065"/>
    </source>
</evidence>
<comment type="subcellular location">
    <subcellularLocation>
        <location evidence="1">Membrane</location>
        <topology evidence="1">Multi-pass membrane protein</topology>
    </subcellularLocation>
</comment>
<dbReference type="SUPFAM" id="SSF81340">
    <property type="entry name" value="Clc chloride channel"/>
    <property type="match status" value="1"/>
</dbReference>
<keyword evidence="5" id="KW-0406">Ion transport</keyword>
<dbReference type="EMBL" id="VSSQ01014277">
    <property type="protein sequence ID" value="MPM53310.1"/>
    <property type="molecule type" value="Genomic_DNA"/>
</dbReference>
<evidence type="ECO:0000256" key="6">
    <source>
        <dbReference type="ARBA" id="ARBA00023136"/>
    </source>
</evidence>
<keyword evidence="8" id="KW-0868">Chloride</keyword>
<keyword evidence="3 10" id="KW-0812">Transmembrane</keyword>
<dbReference type="Pfam" id="PF00654">
    <property type="entry name" value="Voltage_CLC"/>
    <property type="match status" value="1"/>
</dbReference>
<proteinExistence type="predicted"/>
<dbReference type="PANTHER" id="PTHR43427:SF6">
    <property type="entry name" value="CHLORIDE CHANNEL PROTEIN CLC-E"/>
    <property type="match status" value="1"/>
</dbReference>
<evidence type="ECO:0000256" key="2">
    <source>
        <dbReference type="ARBA" id="ARBA00022448"/>
    </source>
</evidence>
<evidence type="ECO:0000256" key="1">
    <source>
        <dbReference type="ARBA" id="ARBA00004141"/>
    </source>
</evidence>
<evidence type="ECO:0000256" key="10">
    <source>
        <dbReference type="SAM" id="Phobius"/>
    </source>
</evidence>
<gene>
    <name evidence="11" type="ORF">SDC9_100077</name>
</gene>
<feature type="transmembrane region" description="Helical" evidence="10">
    <location>
        <begin position="61"/>
        <end position="85"/>
    </location>
</feature>
<evidence type="ECO:0000256" key="7">
    <source>
        <dbReference type="ARBA" id="ARBA00023173"/>
    </source>
</evidence>
<dbReference type="InterPro" id="IPR014743">
    <property type="entry name" value="Cl-channel_core"/>
</dbReference>
<dbReference type="GO" id="GO:0005254">
    <property type="term" value="F:chloride channel activity"/>
    <property type="evidence" value="ECO:0007669"/>
    <property type="project" value="UniProtKB-KW"/>
</dbReference>
<dbReference type="InterPro" id="IPR001807">
    <property type="entry name" value="ClC"/>
</dbReference>
<reference evidence="11" key="1">
    <citation type="submission" date="2019-08" db="EMBL/GenBank/DDBJ databases">
        <authorList>
            <person name="Kucharzyk K."/>
            <person name="Murdoch R.W."/>
            <person name="Higgins S."/>
            <person name="Loffler F."/>
        </authorList>
    </citation>
    <scope>NUCLEOTIDE SEQUENCE</scope>
</reference>
<keyword evidence="4 10" id="KW-1133">Transmembrane helix</keyword>
<feature type="transmembrane region" description="Helical" evidence="10">
    <location>
        <begin position="97"/>
        <end position="114"/>
    </location>
</feature>
<evidence type="ECO:0000313" key="11">
    <source>
        <dbReference type="EMBL" id="MPM53310.1"/>
    </source>
</evidence>
<keyword evidence="7" id="KW-0869">Chloride channel</keyword>
<evidence type="ECO:0000256" key="4">
    <source>
        <dbReference type="ARBA" id="ARBA00022989"/>
    </source>
</evidence>
<evidence type="ECO:0000256" key="8">
    <source>
        <dbReference type="ARBA" id="ARBA00023214"/>
    </source>
</evidence>
<keyword evidence="9" id="KW-0407">Ion channel</keyword>
<organism evidence="11">
    <name type="scientific">bioreactor metagenome</name>
    <dbReference type="NCBI Taxonomy" id="1076179"/>
    <lineage>
        <taxon>unclassified sequences</taxon>
        <taxon>metagenomes</taxon>
        <taxon>ecological metagenomes</taxon>
    </lineage>
</organism>
<dbReference type="Gene3D" id="1.10.3080.10">
    <property type="entry name" value="Clc chloride channel"/>
    <property type="match status" value="1"/>
</dbReference>
<feature type="transmembrane region" description="Helical" evidence="10">
    <location>
        <begin position="20"/>
        <end position="41"/>
    </location>
</feature>
<dbReference type="GO" id="GO:0034707">
    <property type="term" value="C:chloride channel complex"/>
    <property type="evidence" value="ECO:0007669"/>
    <property type="project" value="UniProtKB-KW"/>
</dbReference>
<sequence length="261" mass="28129">MSGIFFALEEAHRRFTPMIVLSSSVSVVSGFFIASALSNALGISISGFSLEAQAVLGINMFWIPVLMGICAGISNILILFSYKILKKFSNKLVDFPFTLRIIFIFILTVLIGMLSYNFTGSGHDVVEKIFTGSIVWYMLIIIFAVRCVMTLFSSISGVTGGLFLPTILFGALSASLCAKCIIASGAINQEYYTAMIVIGIAAFLGSAFKTPITAVIFAIEVFGGLNNSMFIVLGVYTSYFILETAGFASINDIVIEHKSGN</sequence>
<feature type="transmembrane region" description="Helical" evidence="10">
    <location>
        <begin position="134"/>
        <end position="155"/>
    </location>
</feature>
<protein>
    <recommendedName>
        <fullName evidence="12">H(+)/Cl(-) exchange transporter ClcA</fullName>
    </recommendedName>
</protein>
<evidence type="ECO:0008006" key="12">
    <source>
        <dbReference type="Google" id="ProtNLM"/>
    </source>
</evidence>
<keyword evidence="6 10" id="KW-0472">Membrane</keyword>
<feature type="transmembrane region" description="Helical" evidence="10">
    <location>
        <begin position="162"/>
        <end position="185"/>
    </location>
</feature>
<comment type="caution">
    <text evidence="11">The sequence shown here is derived from an EMBL/GenBank/DDBJ whole genome shotgun (WGS) entry which is preliminary data.</text>
</comment>
<evidence type="ECO:0000256" key="9">
    <source>
        <dbReference type="ARBA" id="ARBA00023303"/>
    </source>
</evidence>
<evidence type="ECO:0000256" key="3">
    <source>
        <dbReference type="ARBA" id="ARBA00022692"/>
    </source>
</evidence>
<dbReference type="InterPro" id="IPR050368">
    <property type="entry name" value="ClC-type_chloride_channel"/>
</dbReference>
<accession>A0A645AJK7</accession>
<dbReference type="PANTHER" id="PTHR43427">
    <property type="entry name" value="CHLORIDE CHANNEL PROTEIN CLC-E"/>
    <property type="match status" value="1"/>
</dbReference>
<feature type="transmembrane region" description="Helical" evidence="10">
    <location>
        <begin position="215"/>
        <end position="242"/>
    </location>
</feature>
<name>A0A645AJK7_9ZZZZ</name>